<name>A0AAU9ZX05_PHORO</name>
<evidence type="ECO:0000256" key="1">
    <source>
        <dbReference type="ARBA" id="ARBA00010846"/>
    </source>
</evidence>
<feature type="domain" description="BTB" evidence="2">
    <location>
        <begin position="189"/>
        <end position="251"/>
    </location>
</feature>
<dbReference type="FunFam" id="3.30.710.10:FF:000159">
    <property type="entry name" value="Speckle-type POZ protein B"/>
    <property type="match status" value="1"/>
</dbReference>
<evidence type="ECO:0000313" key="5">
    <source>
        <dbReference type="Proteomes" id="UP001152836"/>
    </source>
</evidence>
<dbReference type="InterPro" id="IPR011333">
    <property type="entry name" value="SKP1/BTB/POZ_sf"/>
</dbReference>
<dbReference type="SUPFAM" id="SSF54695">
    <property type="entry name" value="POZ domain"/>
    <property type="match status" value="1"/>
</dbReference>
<dbReference type="Proteomes" id="UP001152836">
    <property type="component" value="Unassembled WGS sequence"/>
</dbReference>
<comment type="similarity">
    <text evidence="1">Belongs to the Tdpoz family.</text>
</comment>
<dbReference type="Gene3D" id="2.60.210.10">
    <property type="entry name" value="Apoptosis, Tumor Necrosis Factor Receptor Associated Protein 2, Chain A"/>
    <property type="match status" value="1"/>
</dbReference>
<evidence type="ECO:0000259" key="3">
    <source>
        <dbReference type="PROSITE" id="PS50144"/>
    </source>
</evidence>
<dbReference type="PANTHER" id="PTHR24413">
    <property type="entry name" value="SPECKLE-TYPE POZ PROTEIN"/>
    <property type="match status" value="1"/>
</dbReference>
<dbReference type="GO" id="GO:0030163">
    <property type="term" value="P:protein catabolic process"/>
    <property type="evidence" value="ECO:0007669"/>
    <property type="project" value="UniProtKB-ARBA"/>
</dbReference>
<evidence type="ECO:0000313" key="4">
    <source>
        <dbReference type="EMBL" id="CAH6915772.1"/>
    </source>
</evidence>
<dbReference type="FunFam" id="2.60.210.10:FF:000003">
    <property type="entry name" value="Speckle-type POZ protein-like a"/>
    <property type="match status" value="1"/>
</dbReference>
<comment type="caution">
    <text evidence="4">The sequence shown here is derived from an EMBL/GenBank/DDBJ whole genome shotgun (WGS) entry which is preliminary data.</text>
</comment>
<dbReference type="Gene3D" id="3.30.710.10">
    <property type="entry name" value="Potassium Channel Kv1.1, Chain A"/>
    <property type="match status" value="1"/>
</dbReference>
<dbReference type="PROSITE" id="PS50097">
    <property type="entry name" value="BTB"/>
    <property type="match status" value="1"/>
</dbReference>
<sequence length="363" mass="41087">MSGGLTTASWSYTSINMQKFSFKWTISNFRFCLERKQGTHIRSPTFSSGSNDTHKWCLKVHPNGVDEESKDYLSVYLGLLSHPKSPVWASFQFWIISAEGEKSQVMKSPACFRFLQNQHWGFKKFIHRDFLLSWEPWLLEQNELSLQCQVTVVQDSFHISEESPTPKIQVPRCTMADELGELWENSLFADCCLVVAGQEFRAHKAILAAHSPVFRALFQHDMEESRTNRVEIHDLEPHVFKAMMGFIYTGKAPDLHNMADTVLPAADKYGLERLKVMCEDALCRDLSVENAAHTLILADLHSAGQLRTQALDFITAHASEVSETSGWKTMVGSYPHLMAQAYSSLASAHCSSLEAPHNRLNQS</sequence>
<dbReference type="InterPro" id="IPR008974">
    <property type="entry name" value="TRAF-like"/>
</dbReference>
<keyword evidence="5" id="KW-1185">Reference proteome</keyword>
<dbReference type="Gene3D" id="6.20.250.50">
    <property type="match status" value="1"/>
</dbReference>
<dbReference type="EMBL" id="CALSGD010001524">
    <property type="protein sequence ID" value="CAH6915772.1"/>
    <property type="molecule type" value="Genomic_DNA"/>
</dbReference>
<reference evidence="4" key="1">
    <citation type="submission" date="2022-06" db="EMBL/GenBank/DDBJ databases">
        <authorList>
            <person name="Andreotti S."/>
            <person name="Wyler E."/>
        </authorList>
    </citation>
    <scope>NUCLEOTIDE SEQUENCE</scope>
</reference>
<protein>
    <submittedName>
        <fullName evidence="4">Tdpoz1 protein</fullName>
    </submittedName>
</protein>
<dbReference type="Gene3D" id="6.10.250.3030">
    <property type="match status" value="1"/>
</dbReference>
<dbReference type="AlphaFoldDB" id="A0AAU9ZX05"/>
<gene>
    <name evidence="4" type="primary">Tdpoz1</name>
    <name evidence="4" type="ORF">PHOROB_LOCUS12862</name>
</gene>
<organism evidence="4 5">
    <name type="scientific">Phodopus roborovskii</name>
    <name type="common">Roborovski's desert hamster</name>
    <name type="synonym">Cricetulus roborovskii</name>
    <dbReference type="NCBI Taxonomy" id="109678"/>
    <lineage>
        <taxon>Eukaryota</taxon>
        <taxon>Metazoa</taxon>
        <taxon>Chordata</taxon>
        <taxon>Craniata</taxon>
        <taxon>Vertebrata</taxon>
        <taxon>Euteleostomi</taxon>
        <taxon>Mammalia</taxon>
        <taxon>Eutheria</taxon>
        <taxon>Euarchontoglires</taxon>
        <taxon>Glires</taxon>
        <taxon>Rodentia</taxon>
        <taxon>Myomorpha</taxon>
        <taxon>Muroidea</taxon>
        <taxon>Cricetidae</taxon>
        <taxon>Cricetinae</taxon>
        <taxon>Phodopus</taxon>
    </lineage>
</organism>
<evidence type="ECO:0000259" key="2">
    <source>
        <dbReference type="PROSITE" id="PS50097"/>
    </source>
</evidence>
<dbReference type="SMART" id="SM00061">
    <property type="entry name" value="MATH"/>
    <property type="match status" value="1"/>
</dbReference>
<dbReference type="InterPro" id="IPR002083">
    <property type="entry name" value="MATH/TRAF_dom"/>
</dbReference>
<dbReference type="SUPFAM" id="SSF49599">
    <property type="entry name" value="TRAF domain-like"/>
    <property type="match status" value="1"/>
</dbReference>
<dbReference type="SMART" id="SM00225">
    <property type="entry name" value="BTB"/>
    <property type="match status" value="1"/>
</dbReference>
<feature type="domain" description="MATH" evidence="3">
    <location>
        <begin position="19"/>
        <end position="150"/>
    </location>
</feature>
<dbReference type="InterPro" id="IPR000210">
    <property type="entry name" value="BTB/POZ_dom"/>
</dbReference>
<dbReference type="Pfam" id="PF22486">
    <property type="entry name" value="MATH_2"/>
    <property type="match status" value="1"/>
</dbReference>
<dbReference type="Pfam" id="PF00651">
    <property type="entry name" value="BTB"/>
    <property type="match status" value="1"/>
</dbReference>
<dbReference type="PROSITE" id="PS50144">
    <property type="entry name" value="MATH"/>
    <property type="match status" value="1"/>
</dbReference>
<accession>A0AAU9ZX05</accession>
<proteinExistence type="inferred from homology"/>